<keyword evidence="2" id="KW-1185">Reference proteome</keyword>
<proteinExistence type="predicted"/>
<gene>
    <name evidence="1" type="ORF">FA95DRAFT_1594853</name>
</gene>
<comment type="caution">
    <text evidence="1">The sequence shown here is derived from an EMBL/GenBank/DDBJ whole genome shotgun (WGS) entry which is preliminary data.</text>
</comment>
<dbReference type="EMBL" id="MU275880">
    <property type="protein sequence ID" value="KAI0048875.1"/>
    <property type="molecule type" value="Genomic_DNA"/>
</dbReference>
<protein>
    <submittedName>
        <fullName evidence="1">Uncharacterized protein</fullName>
    </submittedName>
</protein>
<sequence length="335" mass="37298">MQARHCSRRLVRVYASQADWVVFKGGPGRGGWNQAALRSADAKDEPEVEAVDSPILWFNDSGNIIIRSIPDTDMTPPQRTMYKVHKYVLAMHCSAFASLFDGPQDAFAVGSEHRDGLPIMDDPEELESFLSALYRPGETHAHCRPSSAEPWEAFPDSYYGILRLAFKYDASEIFGVVLPAVKDQWPSELAAWDRLRVPTSETELFRVFRYPDPGPVIRLGVECSIPDILPLAYYAVSSILTGQKDFKERADILSEFNLTAAEVRTVSLGQMAHGDQLQMSDIAETAVNCSHKAAFCRKAVEERLLAKRAAFWRSLPQLFALDAVVSPNWGSAGET</sequence>
<name>A0ACB8RXS2_9AGAM</name>
<organism evidence="1 2">
    <name type="scientific">Auriscalpium vulgare</name>
    <dbReference type="NCBI Taxonomy" id="40419"/>
    <lineage>
        <taxon>Eukaryota</taxon>
        <taxon>Fungi</taxon>
        <taxon>Dikarya</taxon>
        <taxon>Basidiomycota</taxon>
        <taxon>Agaricomycotina</taxon>
        <taxon>Agaricomycetes</taxon>
        <taxon>Russulales</taxon>
        <taxon>Auriscalpiaceae</taxon>
        <taxon>Auriscalpium</taxon>
    </lineage>
</organism>
<reference evidence="1" key="1">
    <citation type="submission" date="2021-02" db="EMBL/GenBank/DDBJ databases">
        <authorList>
            <consortium name="DOE Joint Genome Institute"/>
            <person name="Ahrendt S."/>
            <person name="Looney B.P."/>
            <person name="Miyauchi S."/>
            <person name="Morin E."/>
            <person name="Drula E."/>
            <person name="Courty P.E."/>
            <person name="Chicoki N."/>
            <person name="Fauchery L."/>
            <person name="Kohler A."/>
            <person name="Kuo A."/>
            <person name="Labutti K."/>
            <person name="Pangilinan J."/>
            <person name="Lipzen A."/>
            <person name="Riley R."/>
            <person name="Andreopoulos W."/>
            <person name="He G."/>
            <person name="Johnson J."/>
            <person name="Barry K.W."/>
            <person name="Grigoriev I.V."/>
            <person name="Nagy L."/>
            <person name="Hibbett D."/>
            <person name="Henrissat B."/>
            <person name="Matheny P.B."/>
            <person name="Labbe J."/>
            <person name="Martin F."/>
        </authorList>
    </citation>
    <scope>NUCLEOTIDE SEQUENCE</scope>
    <source>
        <strain evidence="1">FP105234-sp</strain>
    </source>
</reference>
<accession>A0ACB8RXS2</accession>
<evidence type="ECO:0000313" key="2">
    <source>
        <dbReference type="Proteomes" id="UP000814033"/>
    </source>
</evidence>
<reference evidence="1" key="2">
    <citation type="journal article" date="2022" name="New Phytol.">
        <title>Evolutionary transition to the ectomycorrhizal habit in the genomes of a hyperdiverse lineage of mushroom-forming fungi.</title>
        <authorList>
            <person name="Looney B."/>
            <person name="Miyauchi S."/>
            <person name="Morin E."/>
            <person name="Drula E."/>
            <person name="Courty P.E."/>
            <person name="Kohler A."/>
            <person name="Kuo A."/>
            <person name="LaButti K."/>
            <person name="Pangilinan J."/>
            <person name="Lipzen A."/>
            <person name="Riley R."/>
            <person name="Andreopoulos W."/>
            <person name="He G."/>
            <person name="Johnson J."/>
            <person name="Nolan M."/>
            <person name="Tritt A."/>
            <person name="Barry K.W."/>
            <person name="Grigoriev I.V."/>
            <person name="Nagy L.G."/>
            <person name="Hibbett D."/>
            <person name="Henrissat B."/>
            <person name="Matheny P.B."/>
            <person name="Labbe J."/>
            <person name="Martin F.M."/>
        </authorList>
    </citation>
    <scope>NUCLEOTIDE SEQUENCE</scope>
    <source>
        <strain evidence="1">FP105234-sp</strain>
    </source>
</reference>
<dbReference type="Proteomes" id="UP000814033">
    <property type="component" value="Unassembled WGS sequence"/>
</dbReference>
<evidence type="ECO:0000313" key="1">
    <source>
        <dbReference type="EMBL" id="KAI0048875.1"/>
    </source>
</evidence>